<keyword evidence="6" id="KW-0732">Signal</keyword>
<dbReference type="InterPro" id="IPR021764">
    <property type="entry name" value="Enterochelin_esterase_N"/>
</dbReference>
<dbReference type="InterPro" id="IPR014756">
    <property type="entry name" value="Ig_E-set"/>
</dbReference>
<sequence length="840" mass="91311">MKRLALLLLALWLALPAAAQPDLSRRIGATVADTGAPGYRFEQFRLDSADGQRHYRIRVALPVATPPANGFASVWLLDGNAALMELRAEQFARWSKAPSPPVLVFLSYDNDLRIDADARAFDYTPRRPGGEDAQLDPLGGRRNGGADAFLDLIERKIAPKVAALAKLDPARRTLWGHSYGGVLALHALLTRPAMFDAYAAADPSLWWGDGHLLRETDTLPAWPVPRPHLLLWTGTSDASPQAPTKTTTPASPQRDPTQLDRMRRARASVPADAPERLAGRLRASGLTVDAHSLPGLAHGQTLGASLLTLLDDIANTAAPVLDANGTLTTGATQAHRLALHRGDYVAGMLEAQADAPSLWLDDPQGRPLRRLLEAGRPNDFLFVADRDGTYALRARADQGPTRYRLRIERVLPASQQRTVEAPLRSPRLRALRAQLQAGGDTQAFWEQIAREGAPLIEQVDGATLVTFVWRGARSNVRLFAAPTGDMEELQRLDGSDVWYGSYAIPADTRMSYQLAPDVPQLPEGGRAARRAVLATLRRDPLNPRFWPADAPDEFARESILELPDAPAQRAVQPAGHPAGRIERLRLASARLGNTRAIDLYRSPGYRAGDPRNALLVVFDGRDYQDAIPTPLILDNLHAEGAIPPVLAVFVANPDAEARARELPCNPAFGDFLADELLPFVEARAGALPPAARTVLAGASYGGLASACVALQHPQRFGNVLSQSGSFWWAPDAASGQPQEEPEWLTRRYAEASRQPIRFWLEAGRFETGHGQSGILETNRHLRDVLRAKGYAVAHREFSGGHDWYHWRGGLADGIAALLSPSTFPDTAPAAASAISSHKDD</sequence>
<dbReference type="Gene3D" id="2.60.40.10">
    <property type="entry name" value="Immunoglobulins"/>
    <property type="match status" value="1"/>
</dbReference>
<dbReference type="GO" id="GO:0005737">
    <property type="term" value="C:cytoplasm"/>
    <property type="evidence" value="ECO:0007669"/>
    <property type="project" value="InterPro"/>
</dbReference>
<dbReference type="NCBIfam" id="NF007758">
    <property type="entry name" value="PRK10439.1"/>
    <property type="match status" value="1"/>
</dbReference>
<evidence type="ECO:0000313" key="9">
    <source>
        <dbReference type="Proteomes" id="UP000515977"/>
    </source>
</evidence>
<dbReference type="RefSeq" id="WP_187570683.1">
    <property type="nucleotide sequence ID" value="NZ_CP060711.1"/>
</dbReference>
<dbReference type="InterPro" id="IPR000801">
    <property type="entry name" value="Esterase-like"/>
</dbReference>
<accession>A0A7G9QUB0</accession>
<dbReference type="GO" id="GO:0005506">
    <property type="term" value="F:iron ion binding"/>
    <property type="evidence" value="ECO:0007669"/>
    <property type="project" value="InterPro"/>
</dbReference>
<dbReference type="EC" id="3.1.1.-" evidence="8"/>
<organism evidence="8 9">
    <name type="scientific">Thermomonas brevis</name>
    <dbReference type="NCBI Taxonomy" id="215691"/>
    <lineage>
        <taxon>Bacteria</taxon>
        <taxon>Pseudomonadati</taxon>
        <taxon>Pseudomonadota</taxon>
        <taxon>Gammaproteobacteria</taxon>
        <taxon>Lysobacterales</taxon>
        <taxon>Lysobacteraceae</taxon>
        <taxon>Thermomonas</taxon>
    </lineage>
</organism>
<evidence type="ECO:0000256" key="2">
    <source>
        <dbReference type="ARBA" id="ARBA00022490"/>
    </source>
</evidence>
<dbReference type="PANTHER" id="PTHR48098">
    <property type="entry name" value="ENTEROCHELIN ESTERASE-RELATED"/>
    <property type="match status" value="1"/>
</dbReference>
<dbReference type="GO" id="GO:0006826">
    <property type="term" value="P:iron ion transport"/>
    <property type="evidence" value="ECO:0007669"/>
    <property type="project" value="InterPro"/>
</dbReference>
<dbReference type="GO" id="GO:0008849">
    <property type="term" value="F:enterochelin esterase activity"/>
    <property type="evidence" value="ECO:0007669"/>
    <property type="project" value="InterPro"/>
</dbReference>
<gene>
    <name evidence="8" type="primary">fes</name>
    <name evidence="8" type="ORF">H9L17_01830</name>
</gene>
<evidence type="ECO:0000256" key="3">
    <source>
        <dbReference type="ARBA" id="ARBA00022801"/>
    </source>
</evidence>
<comment type="similarity">
    <text evidence="4">Belongs to the Fes family.</text>
</comment>
<name>A0A7G9QUB0_9GAMM</name>
<proteinExistence type="inferred from homology"/>
<evidence type="ECO:0000256" key="4">
    <source>
        <dbReference type="ARBA" id="ARBA00024201"/>
    </source>
</evidence>
<dbReference type="AlphaFoldDB" id="A0A7G9QUB0"/>
<reference evidence="8 9" key="1">
    <citation type="submission" date="2020-08" db="EMBL/GenBank/DDBJ databases">
        <title>Genome sequence of Thermomonas brevis KACC 16975T.</title>
        <authorList>
            <person name="Hyun D.-W."/>
            <person name="Bae J.-W."/>
        </authorList>
    </citation>
    <scope>NUCLEOTIDE SEQUENCE [LARGE SCALE GENOMIC DNA]</scope>
    <source>
        <strain evidence="8 9">KACC 16975</strain>
    </source>
</reference>
<dbReference type="Pfam" id="PF00756">
    <property type="entry name" value="Esterase"/>
    <property type="match status" value="2"/>
</dbReference>
<protein>
    <submittedName>
        <fullName evidence="8">Enterochelin esterase</fullName>
        <ecNumber evidence="8">3.1.1.-</ecNumber>
    </submittedName>
</protein>
<dbReference type="PANTHER" id="PTHR48098:SF3">
    <property type="entry name" value="IRON(III) ENTEROBACTIN ESTERASE"/>
    <property type="match status" value="1"/>
</dbReference>
<dbReference type="InterPro" id="IPR029058">
    <property type="entry name" value="AB_hydrolase_fold"/>
</dbReference>
<feature type="compositionally biased region" description="Polar residues" evidence="5">
    <location>
        <begin position="234"/>
        <end position="256"/>
    </location>
</feature>
<feature type="signal peptide" evidence="6">
    <location>
        <begin position="1"/>
        <end position="19"/>
    </location>
</feature>
<evidence type="ECO:0000256" key="5">
    <source>
        <dbReference type="SAM" id="MobiDB-lite"/>
    </source>
</evidence>
<keyword evidence="9" id="KW-1185">Reference proteome</keyword>
<evidence type="ECO:0000313" key="8">
    <source>
        <dbReference type="EMBL" id="QNN46935.1"/>
    </source>
</evidence>
<dbReference type="Proteomes" id="UP000515977">
    <property type="component" value="Chromosome"/>
</dbReference>
<comment type="subcellular location">
    <subcellularLocation>
        <location evidence="1">Cytoplasm</location>
    </subcellularLocation>
</comment>
<keyword evidence="3 8" id="KW-0378">Hydrolase</keyword>
<dbReference type="SUPFAM" id="SSF53474">
    <property type="entry name" value="alpha/beta-Hydrolases"/>
    <property type="match status" value="2"/>
</dbReference>
<dbReference type="Pfam" id="PF11806">
    <property type="entry name" value="Enterochelin_N"/>
    <property type="match status" value="1"/>
</dbReference>
<dbReference type="Gene3D" id="3.40.50.1820">
    <property type="entry name" value="alpha/beta hydrolase"/>
    <property type="match status" value="2"/>
</dbReference>
<dbReference type="EMBL" id="CP060711">
    <property type="protein sequence ID" value="QNN46935.1"/>
    <property type="molecule type" value="Genomic_DNA"/>
</dbReference>
<dbReference type="SUPFAM" id="SSF81296">
    <property type="entry name" value="E set domains"/>
    <property type="match status" value="1"/>
</dbReference>
<feature type="region of interest" description="Disordered" evidence="5">
    <location>
        <begin position="234"/>
        <end position="271"/>
    </location>
</feature>
<feature type="domain" description="Enterochelin esterase N-terminal" evidence="7">
    <location>
        <begin position="465"/>
        <end position="570"/>
    </location>
</feature>
<feature type="chain" id="PRO_5028906188" evidence="6">
    <location>
        <begin position="20"/>
        <end position="840"/>
    </location>
</feature>
<dbReference type="InterPro" id="IPR050583">
    <property type="entry name" value="Mycobacterial_A85_antigen"/>
</dbReference>
<evidence type="ECO:0000256" key="1">
    <source>
        <dbReference type="ARBA" id="ARBA00004496"/>
    </source>
</evidence>
<dbReference type="InterPro" id="IPR013783">
    <property type="entry name" value="Ig-like_fold"/>
</dbReference>
<keyword evidence="2" id="KW-0963">Cytoplasm</keyword>
<dbReference type="KEGG" id="tbv:H9L17_01830"/>
<evidence type="ECO:0000259" key="7">
    <source>
        <dbReference type="Pfam" id="PF11806"/>
    </source>
</evidence>
<evidence type="ECO:0000256" key="6">
    <source>
        <dbReference type="SAM" id="SignalP"/>
    </source>
</evidence>